<organism evidence="2 3">
    <name type="scientific">Candidatus Nomurabacteria bacterium GW2011_GWA2_40_9</name>
    <dbReference type="NCBI Taxonomy" id="1618734"/>
    <lineage>
        <taxon>Bacteria</taxon>
        <taxon>Candidatus Nomuraibacteriota</taxon>
    </lineage>
</organism>
<dbReference type="Proteomes" id="UP000034749">
    <property type="component" value="Unassembled WGS sequence"/>
</dbReference>
<dbReference type="Pfam" id="PF15738">
    <property type="entry name" value="YafQ_toxin"/>
    <property type="match status" value="1"/>
</dbReference>
<sequence length="86" mass="10173">MTIKLHKNFIKQFDKLPAKNQKQAKERLKTFLINHHDPSLNNHPLKGRYLNYRSINLSSDLRAVYRYLDEDQCIFVLLGTHSALYS</sequence>
<dbReference type="InterPro" id="IPR007712">
    <property type="entry name" value="RelE/ParE_toxin"/>
</dbReference>
<evidence type="ECO:0000313" key="2">
    <source>
        <dbReference type="EMBL" id="KKR78719.1"/>
    </source>
</evidence>
<dbReference type="SUPFAM" id="SSF143011">
    <property type="entry name" value="RelE-like"/>
    <property type="match status" value="1"/>
</dbReference>
<comment type="caution">
    <text evidence="2">The sequence shown here is derived from an EMBL/GenBank/DDBJ whole genome shotgun (WGS) entry which is preliminary data.</text>
</comment>
<name>A0A0G0TNY4_9BACT</name>
<protein>
    <recommendedName>
        <fullName evidence="4">Plasmid stabilization system</fullName>
    </recommendedName>
</protein>
<gene>
    <name evidence="2" type="ORF">UU24_C0028G0004</name>
</gene>
<accession>A0A0G0TNY4</accession>
<proteinExistence type="predicted"/>
<dbReference type="InterPro" id="IPR004386">
    <property type="entry name" value="Toxin_YafQ-like"/>
</dbReference>
<dbReference type="AlphaFoldDB" id="A0A0G0TNY4"/>
<reference evidence="2 3" key="1">
    <citation type="journal article" date="2015" name="Nature">
        <title>rRNA introns, odd ribosomes, and small enigmatic genomes across a large radiation of phyla.</title>
        <authorList>
            <person name="Brown C.T."/>
            <person name="Hug L.A."/>
            <person name="Thomas B.C."/>
            <person name="Sharon I."/>
            <person name="Castelle C.J."/>
            <person name="Singh A."/>
            <person name="Wilkins M.J."/>
            <person name="Williams K.H."/>
            <person name="Banfield J.F."/>
        </authorList>
    </citation>
    <scope>NUCLEOTIDE SEQUENCE [LARGE SCALE GENOMIC DNA]</scope>
</reference>
<dbReference type="InterPro" id="IPR035093">
    <property type="entry name" value="RelE/ParE_toxin_dom_sf"/>
</dbReference>
<dbReference type="EMBL" id="LBZW01000028">
    <property type="protein sequence ID" value="KKR78719.1"/>
    <property type="molecule type" value="Genomic_DNA"/>
</dbReference>
<evidence type="ECO:0008006" key="4">
    <source>
        <dbReference type="Google" id="ProtNLM"/>
    </source>
</evidence>
<dbReference type="NCBIfam" id="TIGR02385">
    <property type="entry name" value="RelE_StbE"/>
    <property type="match status" value="1"/>
</dbReference>
<dbReference type="Gene3D" id="3.30.2310.20">
    <property type="entry name" value="RelE-like"/>
    <property type="match status" value="1"/>
</dbReference>
<evidence type="ECO:0000313" key="3">
    <source>
        <dbReference type="Proteomes" id="UP000034749"/>
    </source>
</evidence>
<keyword evidence="1" id="KW-1277">Toxin-antitoxin system</keyword>
<evidence type="ECO:0000256" key="1">
    <source>
        <dbReference type="ARBA" id="ARBA00022649"/>
    </source>
</evidence>